<organism evidence="1 2">
    <name type="scientific">Xylaria curta</name>
    <dbReference type="NCBI Taxonomy" id="42375"/>
    <lineage>
        <taxon>Eukaryota</taxon>
        <taxon>Fungi</taxon>
        <taxon>Dikarya</taxon>
        <taxon>Ascomycota</taxon>
        <taxon>Pezizomycotina</taxon>
        <taxon>Sordariomycetes</taxon>
        <taxon>Xylariomycetidae</taxon>
        <taxon>Xylariales</taxon>
        <taxon>Xylariaceae</taxon>
        <taxon>Xylaria</taxon>
    </lineage>
</organism>
<name>A0ACC1NNF7_9PEZI</name>
<evidence type="ECO:0000313" key="2">
    <source>
        <dbReference type="Proteomes" id="UP001143856"/>
    </source>
</evidence>
<evidence type="ECO:0000313" key="1">
    <source>
        <dbReference type="EMBL" id="KAJ2980432.1"/>
    </source>
</evidence>
<keyword evidence="2" id="KW-1185">Reference proteome</keyword>
<comment type="caution">
    <text evidence="1">The sequence shown here is derived from an EMBL/GenBank/DDBJ whole genome shotgun (WGS) entry which is preliminary data.</text>
</comment>
<gene>
    <name evidence="1" type="ORF">NUW58_g6943</name>
</gene>
<accession>A0ACC1NNF7</accession>
<dbReference type="EMBL" id="JAPDGR010001684">
    <property type="protein sequence ID" value="KAJ2980432.1"/>
    <property type="molecule type" value="Genomic_DNA"/>
</dbReference>
<reference evidence="1" key="1">
    <citation type="submission" date="2022-10" db="EMBL/GenBank/DDBJ databases">
        <title>Genome Sequence of Xylaria curta.</title>
        <authorList>
            <person name="Buettner E."/>
        </authorList>
    </citation>
    <scope>NUCLEOTIDE SEQUENCE</scope>
    <source>
        <strain evidence="1">Babe10</strain>
    </source>
</reference>
<dbReference type="Proteomes" id="UP001143856">
    <property type="component" value="Unassembled WGS sequence"/>
</dbReference>
<proteinExistence type="predicted"/>
<protein>
    <submittedName>
        <fullName evidence="1">Uncharacterized protein</fullName>
    </submittedName>
</protein>
<sequence length="973" mass="108127">MDGPASVKTRRAVARSAKERAQDDLVMQTNSSSIVSKRSVERIYYPDEPHYFRYFVNKFQRRAPLINRGYHLRLHVIDLAVRRFLERPSDKTKVVVNLGCGSDVLPWQCMSRYPEACHGAKFIDIDFPDLILKKRAIVLNTPELGSVFEPLDTNAGGHVLLNSSMYSQIGCDLRNTVDIEKVLSICLNPSECIFMFVAEVSITYMEIIAASIICIQFAILPRALMVSSSGLVHSIKLPSAEFCLLEQILPDGPEHPFAETMLSHFEKLKTPLKSVHEYPHLEAQNLRFSRLGWPDVEAVSLWQVWTDEQWISASKRRELDLVEPFDEWEEFALFASHYCIVIAKNFAHGTEFDDNGQVVADLPSPQPAPVILFNAYSGTHGKRRFGATLQTRDELSQQLFANTFGLGTNNRLKSYDLYSVDPPVMGIRANRIGPTSRVCHTITNLGHFGGLLIGGRTSPMTALRDCWHYSIEQNKWSAIDDLSIPLYRHAVAQLGHSNMAILIGGRSDSSTVFTGCLIHKPGSGWTECTISGSVYQPVFGAMLVSLEHHLIDDDSDNPAVSFEGILAGGILGDGTIARQLLRWSLKLPANGNPSISFEPIVSSTDTQLSVCRFGASVLRLDNHHIVVVGGIRRDGIVPRADEVLIIKVSNSGFDILSRSSLASSNDSPSIPRPLLEEELQTRINTEDDFDNILKAGKPVVIEGSNLGTCVHKWTGAYLTENVGPQRKVVVHEASSSMMDFNSKNFSYITKGFASFMKEVEKGEKQYLRALSEEHPSDRPANIEVDFPGLAGDFLLPQEMSFVKRNEFSSVLRISGRVNMWLHYDVMANIYCQIAGSKKLILFPPGDVSYLFFAPGASSSSIDVFSGLETLALAMTHPHEATLGPGDILFLPPLWLHTAAPVTDLGVAVNVFFRNLDTGYSSGRDVYGNRDMAAYEKGRQDVARIANSFSKLPRDMRAFYMRRLADEMAQNIAI</sequence>